<dbReference type="InterPro" id="IPR010921">
    <property type="entry name" value="Trp_repressor/repl_initiator"/>
</dbReference>
<dbReference type="InterPro" id="IPR036388">
    <property type="entry name" value="WH-like_DNA-bd_sf"/>
</dbReference>
<dbReference type="Proteomes" id="UP001549076">
    <property type="component" value="Unassembled WGS sequence"/>
</dbReference>
<dbReference type="Pfam" id="PF13384">
    <property type="entry name" value="HTH_23"/>
    <property type="match status" value="1"/>
</dbReference>
<proteinExistence type="predicted"/>
<dbReference type="EMBL" id="JBEPML010000010">
    <property type="protein sequence ID" value="MET3792920.1"/>
    <property type="molecule type" value="Genomic_DNA"/>
</dbReference>
<evidence type="ECO:0000313" key="2">
    <source>
        <dbReference type="Proteomes" id="UP001549076"/>
    </source>
</evidence>
<accession>A0ABV2N1I1</accession>
<organism evidence="1 2">
    <name type="scientific">Aquamicrobium terrae</name>
    <dbReference type="NCBI Taxonomy" id="1324945"/>
    <lineage>
        <taxon>Bacteria</taxon>
        <taxon>Pseudomonadati</taxon>
        <taxon>Pseudomonadota</taxon>
        <taxon>Alphaproteobacteria</taxon>
        <taxon>Hyphomicrobiales</taxon>
        <taxon>Phyllobacteriaceae</taxon>
        <taxon>Aquamicrobium</taxon>
    </lineage>
</organism>
<reference evidence="1 2" key="1">
    <citation type="submission" date="2024-06" db="EMBL/GenBank/DDBJ databases">
        <title>Genomic Encyclopedia of Type Strains, Phase IV (KMG-IV): sequencing the most valuable type-strain genomes for metagenomic binning, comparative biology and taxonomic classification.</title>
        <authorList>
            <person name="Goeker M."/>
        </authorList>
    </citation>
    <scope>NUCLEOTIDE SEQUENCE [LARGE SCALE GENOMIC DNA]</scope>
    <source>
        <strain evidence="1 2">DSM 27865</strain>
    </source>
</reference>
<sequence>MRYPASEKLEIIRLVERSHLSARRTLQKLGIPRSTFNRWYDRFLAGNRRPASQYPPVKGVRRPAACM</sequence>
<name>A0ABV2N1I1_9HYPH</name>
<keyword evidence="2" id="KW-1185">Reference proteome</keyword>
<evidence type="ECO:0000313" key="1">
    <source>
        <dbReference type="EMBL" id="MET3792920.1"/>
    </source>
</evidence>
<gene>
    <name evidence="1" type="ORF">ABID37_003143</name>
</gene>
<protein>
    <submittedName>
        <fullName evidence="1">Transposase-like protein</fullName>
    </submittedName>
</protein>
<comment type="caution">
    <text evidence="1">The sequence shown here is derived from an EMBL/GenBank/DDBJ whole genome shotgun (WGS) entry which is preliminary data.</text>
</comment>
<dbReference type="SUPFAM" id="SSF48295">
    <property type="entry name" value="TrpR-like"/>
    <property type="match status" value="1"/>
</dbReference>
<dbReference type="Gene3D" id="1.10.10.10">
    <property type="entry name" value="Winged helix-like DNA-binding domain superfamily/Winged helix DNA-binding domain"/>
    <property type="match status" value="1"/>
</dbReference>